<dbReference type="AlphaFoldDB" id="A0A9K3HY67"/>
<dbReference type="EMBL" id="MNCJ02000325">
    <property type="protein sequence ID" value="KAF5786404.1"/>
    <property type="molecule type" value="Genomic_DNA"/>
</dbReference>
<name>A0A9K3HY67_HELAN</name>
<reference evidence="1" key="1">
    <citation type="journal article" date="2017" name="Nature">
        <title>The sunflower genome provides insights into oil metabolism, flowering and Asterid evolution.</title>
        <authorList>
            <person name="Badouin H."/>
            <person name="Gouzy J."/>
            <person name="Grassa C.J."/>
            <person name="Murat F."/>
            <person name="Staton S.E."/>
            <person name="Cottret L."/>
            <person name="Lelandais-Briere C."/>
            <person name="Owens G.L."/>
            <person name="Carrere S."/>
            <person name="Mayjonade B."/>
            <person name="Legrand L."/>
            <person name="Gill N."/>
            <person name="Kane N.C."/>
            <person name="Bowers J.E."/>
            <person name="Hubner S."/>
            <person name="Bellec A."/>
            <person name="Berard A."/>
            <person name="Berges H."/>
            <person name="Blanchet N."/>
            <person name="Boniface M.C."/>
            <person name="Brunel D."/>
            <person name="Catrice O."/>
            <person name="Chaidir N."/>
            <person name="Claudel C."/>
            <person name="Donnadieu C."/>
            <person name="Faraut T."/>
            <person name="Fievet G."/>
            <person name="Helmstetter N."/>
            <person name="King M."/>
            <person name="Knapp S.J."/>
            <person name="Lai Z."/>
            <person name="Le Paslier M.C."/>
            <person name="Lippi Y."/>
            <person name="Lorenzon L."/>
            <person name="Mandel J.R."/>
            <person name="Marage G."/>
            <person name="Marchand G."/>
            <person name="Marquand E."/>
            <person name="Bret-Mestries E."/>
            <person name="Morien E."/>
            <person name="Nambeesan S."/>
            <person name="Nguyen T."/>
            <person name="Pegot-Espagnet P."/>
            <person name="Pouilly N."/>
            <person name="Raftis F."/>
            <person name="Sallet E."/>
            <person name="Schiex T."/>
            <person name="Thomas J."/>
            <person name="Vandecasteele C."/>
            <person name="Vares D."/>
            <person name="Vear F."/>
            <person name="Vautrin S."/>
            <person name="Crespi M."/>
            <person name="Mangin B."/>
            <person name="Burke J.M."/>
            <person name="Salse J."/>
            <person name="Munos S."/>
            <person name="Vincourt P."/>
            <person name="Rieseberg L.H."/>
            <person name="Langlade N.B."/>
        </authorList>
    </citation>
    <scope>NUCLEOTIDE SEQUENCE</scope>
    <source>
        <tissue evidence="1">Leaves</tissue>
    </source>
</reference>
<sequence>MTILWRALFTIEEVNGREGLQFDVPELAYVYTLVTHGSNRFLFKSKPHQPIPVLKTTKNDSSWKNQFFFIKRDSLPEGDTLPVRWISKVKNFANLAELPGTVERAKAFLDVDSIDRAFKVRIHDPTEDDQISSTHSMSSKQLEFSYLKIHHEKGIAEYEETLTGIRSAAAAKDKTTTKLEKDKRDLEEQLLHAEVGIHEAAMNATDEAKVCAARAIVEARIKMAQEANDCSFNRSTWEVASWEMALKDLGIYEELEQAAVDAGDARTSGALKDAGEKLDGSVGGDGITVGNEG</sequence>
<comment type="caution">
    <text evidence="1">The sequence shown here is derived from an EMBL/GenBank/DDBJ whole genome shotgun (WGS) entry which is preliminary data.</text>
</comment>
<gene>
    <name evidence="1" type="ORF">HanXRQr2_Chr10g0440571</name>
</gene>
<proteinExistence type="predicted"/>
<dbReference type="Proteomes" id="UP000215914">
    <property type="component" value="Unassembled WGS sequence"/>
</dbReference>
<accession>A0A9K3HY67</accession>
<protein>
    <submittedName>
        <fullName evidence="1">Uncharacterized protein</fullName>
    </submittedName>
</protein>
<keyword evidence="2" id="KW-1185">Reference proteome</keyword>
<dbReference type="Gramene" id="mRNA:HanXRQr2_Chr10g0440571">
    <property type="protein sequence ID" value="mRNA:HanXRQr2_Chr10g0440571"/>
    <property type="gene ID" value="HanXRQr2_Chr10g0440571"/>
</dbReference>
<evidence type="ECO:0000313" key="1">
    <source>
        <dbReference type="EMBL" id="KAF5786404.1"/>
    </source>
</evidence>
<evidence type="ECO:0000313" key="2">
    <source>
        <dbReference type="Proteomes" id="UP000215914"/>
    </source>
</evidence>
<reference evidence="1" key="2">
    <citation type="submission" date="2020-06" db="EMBL/GenBank/DDBJ databases">
        <title>Helianthus annuus Genome sequencing and assembly Release 2.</title>
        <authorList>
            <person name="Gouzy J."/>
            <person name="Langlade N."/>
            <person name="Munos S."/>
        </authorList>
    </citation>
    <scope>NUCLEOTIDE SEQUENCE</scope>
    <source>
        <tissue evidence="1">Leaves</tissue>
    </source>
</reference>
<organism evidence="1 2">
    <name type="scientific">Helianthus annuus</name>
    <name type="common">Common sunflower</name>
    <dbReference type="NCBI Taxonomy" id="4232"/>
    <lineage>
        <taxon>Eukaryota</taxon>
        <taxon>Viridiplantae</taxon>
        <taxon>Streptophyta</taxon>
        <taxon>Embryophyta</taxon>
        <taxon>Tracheophyta</taxon>
        <taxon>Spermatophyta</taxon>
        <taxon>Magnoliopsida</taxon>
        <taxon>eudicotyledons</taxon>
        <taxon>Gunneridae</taxon>
        <taxon>Pentapetalae</taxon>
        <taxon>asterids</taxon>
        <taxon>campanulids</taxon>
        <taxon>Asterales</taxon>
        <taxon>Asteraceae</taxon>
        <taxon>Asteroideae</taxon>
        <taxon>Heliantheae alliance</taxon>
        <taxon>Heliantheae</taxon>
        <taxon>Helianthus</taxon>
    </lineage>
</organism>